<accession>A0A0F9PME3</accession>
<reference evidence="1" key="1">
    <citation type="journal article" date="2015" name="Nature">
        <title>Complex archaea that bridge the gap between prokaryotes and eukaryotes.</title>
        <authorList>
            <person name="Spang A."/>
            <person name="Saw J.H."/>
            <person name="Jorgensen S.L."/>
            <person name="Zaremba-Niedzwiedzka K."/>
            <person name="Martijn J."/>
            <person name="Lind A.E."/>
            <person name="van Eijk R."/>
            <person name="Schleper C."/>
            <person name="Guy L."/>
            <person name="Ettema T.J."/>
        </authorList>
    </citation>
    <scope>NUCLEOTIDE SEQUENCE</scope>
</reference>
<sequence length="89" mass="10516">MVSIYLSDDRENVEIQLSGNKFQDILTLLKSRYFQYNSDNKTWSSTPKKIYSILDDIGDIDDYCIEPQTLTFLKNNLAKKETKFIRRKV</sequence>
<proteinExistence type="predicted"/>
<name>A0A0F9PME3_9ZZZZ</name>
<organism evidence="1">
    <name type="scientific">marine sediment metagenome</name>
    <dbReference type="NCBI Taxonomy" id="412755"/>
    <lineage>
        <taxon>unclassified sequences</taxon>
        <taxon>metagenomes</taxon>
        <taxon>ecological metagenomes</taxon>
    </lineage>
</organism>
<dbReference type="EMBL" id="LAZR01002339">
    <property type="protein sequence ID" value="KKN31319.1"/>
    <property type="molecule type" value="Genomic_DNA"/>
</dbReference>
<protein>
    <submittedName>
        <fullName evidence="1">Uncharacterized protein</fullName>
    </submittedName>
</protein>
<comment type="caution">
    <text evidence="1">The sequence shown here is derived from an EMBL/GenBank/DDBJ whole genome shotgun (WGS) entry which is preliminary data.</text>
</comment>
<evidence type="ECO:0000313" key="1">
    <source>
        <dbReference type="EMBL" id="KKN31319.1"/>
    </source>
</evidence>
<gene>
    <name evidence="1" type="ORF">LCGC14_0825240</name>
</gene>
<dbReference type="AlphaFoldDB" id="A0A0F9PME3"/>